<accession>A0ABY8TAY0</accession>
<comment type="function">
    <text evidence="2">Antitoxin component of a type II toxin-antitoxin (TA) system.</text>
</comment>
<dbReference type="SUPFAM" id="SSF143120">
    <property type="entry name" value="YefM-like"/>
    <property type="match status" value="1"/>
</dbReference>
<evidence type="ECO:0000256" key="1">
    <source>
        <dbReference type="ARBA" id="ARBA00009981"/>
    </source>
</evidence>
<evidence type="ECO:0000313" key="3">
    <source>
        <dbReference type="EMBL" id="WHS95002.1"/>
    </source>
</evidence>
<comment type="similarity">
    <text evidence="1 2">Belongs to the phD/YefM antitoxin family.</text>
</comment>
<name>A0ABY8TAY0_9HYPH</name>
<evidence type="ECO:0000256" key="2">
    <source>
        <dbReference type="RuleBase" id="RU362080"/>
    </source>
</evidence>
<evidence type="ECO:0000313" key="4">
    <source>
        <dbReference type="Proteomes" id="UP001233264"/>
    </source>
</evidence>
<dbReference type="InterPro" id="IPR006442">
    <property type="entry name" value="Antitoxin_Phd/YefM"/>
</dbReference>
<dbReference type="Pfam" id="PF02604">
    <property type="entry name" value="PhdYeFM_antitox"/>
    <property type="match status" value="1"/>
</dbReference>
<organism evidence="3 4">
    <name type="scientific">Sinorhizobium kummerowiae</name>
    <dbReference type="NCBI Taxonomy" id="158892"/>
    <lineage>
        <taxon>Bacteria</taxon>
        <taxon>Pseudomonadati</taxon>
        <taxon>Pseudomonadota</taxon>
        <taxon>Alphaproteobacteria</taxon>
        <taxon>Hyphomicrobiales</taxon>
        <taxon>Rhizobiaceae</taxon>
        <taxon>Sinorhizobium/Ensifer group</taxon>
        <taxon>Sinorhizobium</taxon>
    </lineage>
</organism>
<dbReference type="InterPro" id="IPR036165">
    <property type="entry name" value="YefM-like_sf"/>
</dbReference>
<keyword evidence="4" id="KW-1185">Reference proteome</keyword>
<gene>
    <name evidence="3" type="ORF">PZL22_002753</name>
</gene>
<dbReference type="EMBL" id="CP120365">
    <property type="protein sequence ID" value="WHS95002.1"/>
    <property type="molecule type" value="Genomic_DNA"/>
</dbReference>
<reference evidence="3 4" key="1">
    <citation type="submission" date="2023-03" db="EMBL/GenBank/DDBJ databases">
        <authorList>
            <person name="Menendez E."/>
            <person name="Kaur S."/>
            <person name="Flores-Felix J.D."/>
            <person name="diCenzo G.C."/>
            <person name="Peix A."/>
            <person name="Velazquez E."/>
        </authorList>
    </citation>
    <scope>NUCLEOTIDE SEQUENCE [LARGE SCALE GENOMIC DNA]</scope>
    <source>
        <strain evidence="3 4">CCBAU 71714</strain>
    </source>
</reference>
<sequence length="82" mass="8850">MQVTIRNAKTNLSKLIEAAKAGEEVVIAKGTVPVARVVALPQNKFTIGLLKGKVAGEGPDFFHSMRENERLRFGKAKPDGCT</sequence>
<dbReference type="Proteomes" id="UP001233264">
    <property type="component" value="Chromosome"/>
</dbReference>
<dbReference type="Gene3D" id="3.40.1620.10">
    <property type="entry name" value="YefM-like domain"/>
    <property type="match status" value="1"/>
</dbReference>
<protein>
    <recommendedName>
        <fullName evidence="2">Antitoxin</fullName>
    </recommendedName>
</protein>
<dbReference type="NCBIfam" id="TIGR01552">
    <property type="entry name" value="phd_fam"/>
    <property type="match status" value="1"/>
</dbReference>
<proteinExistence type="inferred from homology"/>